<gene>
    <name evidence="3" type="ORF">ABA45_09400</name>
</gene>
<keyword evidence="1" id="KW-0175">Coiled coil</keyword>
<feature type="coiled-coil region" evidence="1">
    <location>
        <begin position="250"/>
        <end position="322"/>
    </location>
</feature>
<dbReference type="Proteomes" id="UP000036406">
    <property type="component" value="Chromosome"/>
</dbReference>
<feature type="coiled-coil region" evidence="1">
    <location>
        <begin position="901"/>
        <end position="928"/>
    </location>
</feature>
<dbReference type="RefSeq" id="WP_048385606.1">
    <property type="nucleotide sequence ID" value="NZ_CP011494.1"/>
</dbReference>
<keyword evidence="4" id="KW-1185">Reference proteome</keyword>
<feature type="coiled-coil region" evidence="1">
    <location>
        <begin position="672"/>
        <end position="699"/>
    </location>
</feature>
<dbReference type="InterPro" id="IPR027417">
    <property type="entry name" value="P-loop_NTPase"/>
</dbReference>
<evidence type="ECO:0000313" key="4">
    <source>
        <dbReference type="Proteomes" id="UP000036406"/>
    </source>
</evidence>
<evidence type="ECO:0000256" key="2">
    <source>
        <dbReference type="SAM" id="MobiDB-lite"/>
    </source>
</evidence>
<evidence type="ECO:0000313" key="3">
    <source>
        <dbReference type="EMBL" id="AKO52598.1"/>
    </source>
</evidence>
<reference evidence="3 4" key="1">
    <citation type="submission" date="2015-05" db="EMBL/GenBank/DDBJ databases">
        <title>Complete genome of Marinobacter psychrophilus strain 20041T isolated from sea-ice of the Canadian Basin.</title>
        <authorList>
            <person name="Song L."/>
            <person name="Ren L."/>
            <person name="Yu Y."/>
            <person name="Wang X."/>
        </authorList>
    </citation>
    <scope>NUCLEOTIDE SEQUENCE [LARGE SCALE GENOMIC DNA]</scope>
    <source>
        <strain evidence="3 4">20041</strain>
    </source>
</reference>
<dbReference type="KEGG" id="mpq:ABA45_09400"/>
<sequence length="1258" mass="143294">MAATEQNYGLESIILHHSFTQVKGRTIRIDCRERTHVGGVNGAGKTSILALIPAFYGEEPERIVSKGSGRLSFLDYYLPSLQSLVIFEYSRHRGTCCSVMFRHHSGKLCYRFVEGSAADTFFAPDVIEMLKAGATADAVFEKLRELKRNVSRIIDTITSYRAIIQRNSRLLKRSAADARKLQGLAADFGMGSADTHMSNIERLTHVVLNKNRLMSSFKAMICETQFDNIHIHGRPKTIDESGLVSDIRSIKAFEKEEAKIRECLQQENERQAILAASRRTVASLTATVDEANDSKADIARDIAKLKERINEESEQQRQSDDEIAGVLADKNYELKVKEGDLDGIYKKREYYDTERAPELTQDLQNIGEYRRQKVDADSDLTGLTSKVTQVESEFRHEVSELKSAFSLEQGDRERKVSDAETARKDAAYQHDKAISALDHEKTREIGQQREERSQERSAIQSQLARAETLRDNQSYNDDETGQIAAAEAAVQNAEEQAQHVSGELIDANRKKDQAREDRDTAQKHLLHAQEQIDALTAAFEDLQRQISPDNDTWLSALRKQDSGWAHGLAKVIHPDLLMRTDLNPLMHSTAAAERRQVMGWVLNTDAISAPDFAASEEDLQARLHNIDQKRQAARKTRDDTEKAARNRNDAYQARCSAVEHMNTEKKLTDDSLTRQRDYLKTLREQIRQALNERKQAQGAKVTELQSLLEQFNKDSEMGETATTSQFAKRLMDLRGQWAERESQLQLNIDHAQQRVQQALSEHEQRLELKQTAFNQKLEDEGIDPKVVQQARAKAESLKNRVKEIEQAEPIVREYKNWLDKDWSRKDGLTGDCNLLEKQVADIKTRRSERLRKHQESVKQVNADITRHQQRIGALAKQIEEAEGILKKFETAPDDMAMPGNMVNLTGELQDAYERLDKLRREVMATFKRALTVLNQYNGTQIQSAWQKLSEFRRQRLADPAQEFDEAFQLMQVQDLRSLLDTDIPQLRSTLVDQFTSEANTLCRYFDSLETMAREVKAVSRTLRQKINTDQRIESLSDIQVVLRPRIEDDESWQPLKSFVVQWREWHAVHRREMPDDSITMAFQLVSDTLKSASLGESVESMVDMHLTMKENGREAVIRNDNDFLTASSQGLTYLAIMAVFMGLTRYLCPDKNTRITWPIDELGTLSSNNIARMAEMLEHNNLTMISACPKLDRPLRKFFENKISLQHGRVHNFENAAPSAPKSDFLASVTRPRSATDATDDLTDDLFTSAIEGGSHAN</sequence>
<accession>A0A0H4I4A9</accession>
<evidence type="ECO:0008006" key="5">
    <source>
        <dbReference type="Google" id="ProtNLM"/>
    </source>
</evidence>
<dbReference type="SUPFAM" id="SSF52540">
    <property type="entry name" value="P-loop containing nucleoside triphosphate hydrolases"/>
    <property type="match status" value="1"/>
</dbReference>
<dbReference type="InterPro" id="IPR021979">
    <property type="entry name" value="DUF3584"/>
</dbReference>
<feature type="compositionally biased region" description="Basic and acidic residues" evidence="2">
    <location>
        <begin position="506"/>
        <end position="517"/>
    </location>
</feature>
<protein>
    <recommendedName>
        <fullName evidence="5">ATP-binding protein</fullName>
    </recommendedName>
</protein>
<dbReference type="Pfam" id="PF12128">
    <property type="entry name" value="DUF3584"/>
    <property type="match status" value="1"/>
</dbReference>
<evidence type="ECO:0000256" key="1">
    <source>
        <dbReference type="SAM" id="Coils"/>
    </source>
</evidence>
<proteinExistence type="predicted"/>
<dbReference type="AlphaFoldDB" id="A0A0H4I4A9"/>
<dbReference type="PATRIC" id="fig|330734.3.peg.1977"/>
<name>A0A0H4I4A9_9GAMM</name>
<feature type="compositionally biased region" description="Basic and acidic residues" evidence="2">
    <location>
        <begin position="412"/>
        <end position="455"/>
    </location>
</feature>
<feature type="region of interest" description="Disordered" evidence="2">
    <location>
        <begin position="412"/>
        <end position="458"/>
    </location>
</feature>
<dbReference type="STRING" id="330734.ABA45_09400"/>
<organism evidence="3 4">
    <name type="scientific">Marinobacter psychrophilus</name>
    <dbReference type="NCBI Taxonomy" id="330734"/>
    <lineage>
        <taxon>Bacteria</taxon>
        <taxon>Pseudomonadati</taxon>
        <taxon>Pseudomonadota</taxon>
        <taxon>Gammaproteobacteria</taxon>
        <taxon>Pseudomonadales</taxon>
        <taxon>Marinobacteraceae</taxon>
        <taxon>Marinobacter</taxon>
    </lineage>
</organism>
<dbReference type="EMBL" id="CP011494">
    <property type="protein sequence ID" value="AKO52598.1"/>
    <property type="molecule type" value="Genomic_DNA"/>
</dbReference>
<feature type="region of interest" description="Disordered" evidence="2">
    <location>
        <begin position="492"/>
        <end position="517"/>
    </location>
</feature>